<dbReference type="PROSITE" id="PS50056">
    <property type="entry name" value="TYR_PHOSPHATASE_2"/>
    <property type="match status" value="1"/>
</dbReference>
<organism evidence="3 4">
    <name type="scientific">Nonomuraea harbinensis</name>
    <dbReference type="NCBI Taxonomy" id="1286938"/>
    <lineage>
        <taxon>Bacteria</taxon>
        <taxon>Bacillati</taxon>
        <taxon>Actinomycetota</taxon>
        <taxon>Actinomycetes</taxon>
        <taxon>Streptosporangiales</taxon>
        <taxon>Streptosporangiaceae</taxon>
        <taxon>Nonomuraea</taxon>
    </lineage>
</organism>
<evidence type="ECO:0000313" key="4">
    <source>
        <dbReference type="Proteomes" id="UP001596096"/>
    </source>
</evidence>
<dbReference type="InterPro" id="IPR000387">
    <property type="entry name" value="Tyr_Pase_dom"/>
</dbReference>
<sequence>MSDPLDTPAVGGPPLAGAFQLPDGTWIRGRGLRHPLPPGPRPDFGLYLGSDKLRRHHESELPWPRAWIQWPDFLLPRDRDAAVQQIRALYERARTGAAVEVACGGGIGRTGTVVACLAILAGLAPADAVTWTREHHHRRAIETPWQRRWVLRFPSSLRSE</sequence>
<keyword evidence="4" id="KW-1185">Reference proteome</keyword>
<proteinExistence type="predicted"/>
<evidence type="ECO:0000256" key="1">
    <source>
        <dbReference type="ARBA" id="ARBA00022801"/>
    </source>
</evidence>
<evidence type="ECO:0000313" key="3">
    <source>
        <dbReference type="EMBL" id="MFC5818461.1"/>
    </source>
</evidence>
<gene>
    <name evidence="3" type="ORF">ACFPUY_25450</name>
</gene>
<dbReference type="EMBL" id="JBHSNW010000013">
    <property type="protein sequence ID" value="MFC5818461.1"/>
    <property type="molecule type" value="Genomic_DNA"/>
</dbReference>
<name>A0ABW1BYR5_9ACTN</name>
<keyword evidence="1" id="KW-0378">Hydrolase</keyword>
<protein>
    <submittedName>
        <fullName evidence="3">Protein-tyrosine phosphatase family protein</fullName>
    </submittedName>
</protein>
<comment type="caution">
    <text evidence="3">The sequence shown here is derived from an EMBL/GenBank/DDBJ whole genome shotgun (WGS) entry which is preliminary data.</text>
</comment>
<dbReference type="Proteomes" id="UP001596096">
    <property type="component" value="Unassembled WGS sequence"/>
</dbReference>
<evidence type="ECO:0000259" key="2">
    <source>
        <dbReference type="PROSITE" id="PS50056"/>
    </source>
</evidence>
<dbReference type="RefSeq" id="WP_219547985.1">
    <property type="nucleotide sequence ID" value="NZ_JAHKRN010000036.1"/>
</dbReference>
<accession>A0ABW1BYR5</accession>
<feature type="domain" description="Tyrosine specific protein phosphatases" evidence="2">
    <location>
        <begin position="80"/>
        <end position="135"/>
    </location>
</feature>
<reference evidence="4" key="1">
    <citation type="journal article" date="2019" name="Int. J. Syst. Evol. Microbiol.">
        <title>The Global Catalogue of Microorganisms (GCM) 10K type strain sequencing project: providing services to taxonomists for standard genome sequencing and annotation.</title>
        <authorList>
            <consortium name="The Broad Institute Genomics Platform"/>
            <consortium name="The Broad Institute Genome Sequencing Center for Infectious Disease"/>
            <person name="Wu L."/>
            <person name="Ma J."/>
        </authorList>
    </citation>
    <scope>NUCLEOTIDE SEQUENCE [LARGE SCALE GENOMIC DNA]</scope>
    <source>
        <strain evidence="4">CGMCC 4.7106</strain>
    </source>
</reference>
<dbReference type="Pfam" id="PF22784">
    <property type="entry name" value="PTP-SAK"/>
    <property type="match status" value="1"/>
</dbReference>
<dbReference type="InterPro" id="IPR057023">
    <property type="entry name" value="PTP-SAK"/>
</dbReference>